<sequence length="244" mass="26931">MVDEPFDIDKYKSLFTITEHTKVVDITMKHNRRLQSSTGDTQSFTYPEGCSPTRRRFLEQYCVVGTYTTSDAVDISLDLHIYDANDNTKTVVLGIHASGCADLVDETLSYGSLRGIVNACMAAGGEGQYDPATKQFTAPASITSNVIMRGFGRDLINEDYTLTGYYLAGNEFGMGMNATIRSRRKRDGIYDGTLGFDVSFGTVANNLFAWHAFAGVRSSAQLLDFRPAFASYPFLDLILNVNPQ</sequence>
<keyword evidence="2" id="KW-1185">Reference proteome</keyword>
<evidence type="ECO:0000313" key="2">
    <source>
        <dbReference type="Proteomes" id="UP000591131"/>
    </source>
</evidence>
<organism evidence="1 2">
    <name type="scientific">Perkinsus chesapeaki</name>
    <name type="common">Clam parasite</name>
    <name type="synonym">Perkinsus andrewsi</name>
    <dbReference type="NCBI Taxonomy" id="330153"/>
    <lineage>
        <taxon>Eukaryota</taxon>
        <taxon>Sar</taxon>
        <taxon>Alveolata</taxon>
        <taxon>Perkinsozoa</taxon>
        <taxon>Perkinsea</taxon>
        <taxon>Perkinsida</taxon>
        <taxon>Perkinsidae</taxon>
        <taxon>Perkinsus</taxon>
    </lineage>
</organism>
<proteinExistence type="predicted"/>
<dbReference type="Proteomes" id="UP000591131">
    <property type="component" value="Unassembled WGS sequence"/>
</dbReference>
<name>A0A7J6LD98_PERCH</name>
<dbReference type="OrthoDB" id="10621777at2759"/>
<protein>
    <submittedName>
        <fullName evidence="1">Uncharacterized protein</fullName>
    </submittedName>
</protein>
<reference evidence="1 2" key="1">
    <citation type="submission" date="2020-04" db="EMBL/GenBank/DDBJ databases">
        <title>Perkinsus chesapeaki whole genome sequence.</title>
        <authorList>
            <person name="Bogema D.R."/>
        </authorList>
    </citation>
    <scope>NUCLEOTIDE SEQUENCE [LARGE SCALE GENOMIC DNA]</scope>
    <source>
        <strain evidence="1">ATCC PRA-425</strain>
    </source>
</reference>
<comment type="caution">
    <text evidence="1">The sequence shown here is derived from an EMBL/GenBank/DDBJ whole genome shotgun (WGS) entry which is preliminary data.</text>
</comment>
<accession>A0A7J6LD98</accession>
<evidence type="ECO:0000313" key="1">
    <source>
        <dbReference type="EMBL" id="KAF4657214.1"/>
    </source>
</evidence>
<dbReference type="EMBL" id="JAAPAO010000554">
    <property type="protein sequence ID" value="KAF4657214.1"/>
    <property type="molecule type" value="Genomic_DNA"/>
</dbReference>
<gene>
    <name evidence="1" type="ORF">FOL47_008545</name>
</gene>
<dbReference type="AlphaFoldDB" id="A0A7J6LD98"/>